<comment type="caution">
    <text evidence="1">The sequence shown here is derived from an EMBL/GenBank/DDBJ whole genome shotgun (WGS) entry which is preliminary data.</text>
</comment>
<evidence type="ECO:0000313" key="2">
    <source>
        <dbReference type="Proteomes" id="UP000828390"/>
    </source>
</evidence>
<evidence type="ECO:0008006" key="3">
    <source>
        <dbReference type="Google" id="ProtNLM"/>
    </source>
</evidence>
<organism evidence="1 2">
    <name type="scientific">Dreissena polymorpha</name>
    <name type="common">Zebra mussel</name>
    <name type="synonym">Mytilus polymorpha</name>
    <dbReference type="NCBI Taxonomy" id="45954"/>
    <lineage>
        <taxon>Eukaryota</taxon>
        <taxon>Metazoa</taxon>
        <taxon>Spiralia</taxon>
        <taxon>Lophotrochozoa</taxon>
        <taxon>Mollusca</taxon>
        <taxon>Bivalvia</taxon>
        <taxon>Autobranchia</taxon>
        <taxon>Heteroconchia</taxon>
        <taxon>Euheterodonta</taxon>
        <taxon>Imparidentia</taxon>
        <taxon>Neoheterodontei</taxon>
        <taxon>Myida</taxon>
        <taxon>Dreissenoidea</taxon>
        <taxon>Dreissenidae</taxon>
        <taxon>Dreissena</taxon>
    </lineage>
</organism>
<reference evidence="1" key="2">
    <citation type="submission" date="2020-11" db="EMBL/GenBank/DDBJ databases">
        <authorList>
            <person name="McCartney M.A."/>
            <person name="Auch B."/>
            <person name="Kono T."/>
            <person name="Mallez S."/>
            <person name="Becker A."/>
            <person name="Gohl D.M."/>
            <person name="Silverstein K.A.T."/>
            <person name="Koren S."/>
            <person name="Bechman K.B."/>
            <person name="Herman A."/>
            <person name="Abrahante J.E."/>
            <person name="Garbe J."/>
        </authorList>
    </citation>
    <scope>NUCLEOTIDE SEQUENCE</scope>
    <source>
        <strain evidence="1">Duluth1</strain>
        <tissue evidence="1">Whole animal</tissue>
    </source>
</reference>
<protein>
    <recommendedName>
        <fullName evidence="3">Transposase</fullName>
    </recommendedName>
</protein>
<sequence>MALSTGMSKRTVYYIIRNVSKAKLRKKCKNHQLNMAQIQKRRARSWELYLKLKCGKWRDFVTSDEAMFYLGGSYVRIRVCYVRMGEDVGD</sequence>
<dbReference type="AlphaFoldDB" id="A0A9D3Y2Z3"/>
<reference evidence="1" key="1">
    <citation type="journal article" date="2019" name="bioRxiv">
        <title>The Genome of the Zebra Mussel, Dreissena polymorpha: A Resource for Invasive Species Research.</title>
        <authorList>
            <person name="McCartney M.A."/>
            <person name="Auch B."/>
            <person name="Kono T."/>
            <person name="Mallez S."/>
            <person name="Zhang Y."/>
            <person name="Obille A."/>
            <person name="Becker A."/>
            <person name="Abrahante J.E."/>
            <person name="Garbe J."/>
            <person name="Badalamenti J.P."/>
            <person name="Herman A."/>
            <person name="Mangelson H."/>
            <person name="Liachko I."/>
            <person name="Sullivan S."/>
            <person name="Sone E.D."/>
            <person name="Koren S."/>
            <person name="Silverstein K.A.T."/>
            <person name="Beckman K.B."/>
            <person name="Gohl D.M."/>
        </authorList>
    </citation>
    <scope>NUCLEOTIDE SEQUENCE</scope>
    <source>
        <strain evidence="1">Duluth1</strain>
        <tissue evidence="1">Whole animal</tissue>
    </source>
</reference>
<name>A0A9D3Y2Z3_DREPO</name>
<dbReference type="Proteomes" id="UP000828390">
    <property type="component" value="Unassembled WGS sequence"/>
</dbReference>
<gene>
    <name evidence="1" type="ORF">DPMN_192926</name>
</gene>
<dbReference type="EMBL" id="JAIWYP010000048">
    <property type="protein sequence ID" value="KAH3690978.1"/>
    <property type="molecule type" value="Genomic_DNA"/>
</dbReference>
<proteinExistence type="predicted"/>
<keyword evidence="2" id="KW-1185">Reference proteome</keyword>
<evidence type="ECO:0000313" key="1">
    <source>
        <dbReference type="EMBL" id="KAH3690978.1"/>
    </source>
</evidence>
<accession>A0A9D3Y2Z3</accession>